<dbReference type="Proteomes" id="UP000064967">
    <property type="component" value="Chromosome"/>
</dbReference>
<dbReference type="PATRIC" id="fig|1391654.3.peg.874"/>
<comment type="similarity">
    <text evidence="2 6">Belongs to the class-III pyridoxal-phosphate-dependent aminotransferase family.</text>
</comment>
<dbReference type="InterPro" id="IPR015422">
    <property type="entry name" value="PyrdxlP-dep_Trfase_small"/>
</dbReference>
<evidence type="ECO:0000256" key="4">
    <source>
        <dbReference type="ARBA" id="ARBA00022679"/>
    </source>
</evidence>
<dbReference type="GO" id="GO:0030170">
    <property type="term" value="F:pyridoxal phosphate binding"/>
    <property type="evidence" value="ECO:0007669"/>
    <property type="project" value="InterPro"/>
</dbReference>
<protein>
    <submittedName>
        <fullName evidence="8">Acetylornithine aminotransferase</fullName>
    </submittedName>
</protein>
<dbReference type="STRING" id="1391654.AKJ09_00862"/>
<feature type="compositionally biased region" description="Polar residues" evidence="7">
    <location>
        <begin position="1"/>
        <end position="10"/>
    </location>
</feature>
<dbReference type="Gene3D" id="3.40.640.10">
    <property type="entry name" value="Type I PLP-dependent aspartate aminotransferase-like (Major domain)"/>
    <property type="match status" value="1"/>
</dbReference>
<evidence type="ECO:0000256" key="6">
    <source>
        <dbReference type="RuleBase" id="RU003560"/>
    </source>
</evidence>
<dbReference type="KEGG" id="llu:AKJ09_00862"/>
<evidence type="ECO:0000313" key="9">
    <source>
        <dbReference type="Proteomes" id="UP000064967"/>
    </source>
</evidence>
<evidence type="ECO:0000256" key="7">
    <source>
        <dbReference type="SAM" id="MobiDB-lite"/>
    </source>
</evidence>
<dbReference type="InterPro" id="IPR015424">
    <property type="entry name" value="PyrdxlP-dep_Trfase"/>
</dbReference>
<feature type="region of interest" description="Disordered" evidence="7">
    <location>
        <begin position="1"/>
        <end position="21"/>
    </location>
</feature>
<keyword evidence="4 8" id="KW-0808">Transferase</keyword>
<dbReference type="PANTHER" id="PTHR43206">
    <property type="entry name" value="AMINOTRANSFERASE"/>
    <property type="match status" value="1"/>
</dbReference>
<dbReference type="InterPro" id="IPR015421">
    <property type="entry name" value="PyrdxlP-dep_Trfase_major"/>
</dbReference>
<sequence>MKESNTSPNETARDEAVESAFPLNLPADRTQSRALIDELGRYVVAEPRPFAIDLAKSEGMYLATVDGDRICDWAGYFGAKLVAHNHPRLYEPSYVQRLVVAANNKVANPDFLTPECVAYYRELASIAPRAMRSPSLEIYVVNSGAEAVENMMKYLINLHHERLLAQGKRPGARRFVHFDQAFHGRTIFALNVTRLSHDPVMTKDFEGLVGTNIQVPFPAMDSSLSAAENAERERESLKAIEEAFVRHGDEIVSVIVEPLQGAGGHRVATPGFFAKLSALCHLHGVQLGFDEVQTAGGQTGSSFAIDAFDLPHPPQAVAAGKKLGNGVVYMQRPMRDHGVLDSTWGGTLADMVRFVQEMAIVRDEKLVEQVPEKTAHLVDVLTTIEKDFPELVTNIRGYGLYQGFTLRAPIQKGAFVTRALEEERTLLLGAGSDSIRLRPHLHVTSKDIDDLGKTLRRVLQRSA</sequence>
<evidence type="ECO:0000256" key="3">
    <source>
        <dbReference type="ARBA" id="ARBA00022576"/>
    </source>
</evidence>
<keyword evidence="9" id="KW-1185">Reference proteome</keyword>
<dbReference type="PANTHER" id="PTHR43206:SF2">
    <property type="entry name" value="4-AMINOBUTYRATE AMINOTRANSFERASE GABT"/>
    <property type="match status" value="1"/>
</dbReference>
<dbReference type="Pfam" id="PF00202">
    <property type="entry name" value="Aminotran_3"/>
    <property type="match status" value="1"/>
</dbReference>
<evidence type="ECO:0000256" key="5">
    <source>
        <dbReference type="ARBA" id="ARBA00022898"/>
    </source>
</evidence>
<reference evidence="8 9" key="1">
    <citation type="submission" date="2015-08" db="EMBL/GenBank/DDBJ databases">
        <authorList>
            <person name="Babu N.S."/>
            <person name="Beckwith C.J."/>
            <person name="Beseler K.G."/>
            <person name="Brison A."/>
            <person name="Carone J.V."/>
            <person name="Caskin T.P."/>
            <person name="Diamond M."/>
            <person name="Durham M.E."/>
            <person name="Foxe J.M."/>
            <person name="Go M."/>
            <person name="Henderson B.A."/>
            <person name="Jones I.B."/>
            <person name="McGettigan J.A."/>
            <person name="Micheletti S.J."/>
            <person name="Nasrallah M.E."/>
            <person name="Ortiz D."/>
            <person name="Piller C.R."/>
            <person name="Privatt S.R."/>
            <person name="Schneider S.L."/>
            <person name="Sharp S."/>
            <person name="Smith T.C."/>
            <person name="Stanton J.D."/>
            <person name="Ullery H.E."/>
            <person name="Wilson R.J."/>
            <person name="Serrano M.G."/>
            <person name="Buck G."/>
            <person name="Lee V."/>
            <person name="Wang Y."/>
            <person name="Carvalho R."/>
            <person name="Voegtly L."/>
            <person name="Shi R."/>
            <person name="Duckworth R."/>
            <person name="Johnson A."/>
            <person name="Loviza R."/>
            <person name="Walstead R."/>
            <person name="Shah Z."/>
            <person name="Kiflezghi M."/>
            <person name="Wade K."/>
            <person name="Ball S.L."/>
            <person name="Bradley K.W."/>
            <person name="Asai D.J."/>
            <person name="Bowman C.A."/>
            <person name="Russell D.A."/>
            <person name="Pope W.H."/>
            <person name="Jacobs-Sera D."/>
            <person name="Hendrix R.W."/>
            <person name="Hatfull G.F."/>
        </authorList>
    </citation>
    <scope>NUCLEOTIDE SEQUENCE [LARGE SCALE GENOMIC DNA]</scope>
    <source>
        <strain evidence="8 9">DSM 27648</strain>
    </source>
</reference>
<dbReference type="SUPFAM" id="SSF53383">
    <property type="entry name" value="PLP-dependent transferases"/>
    <property type="match status" value="1"/>
</dbReference>
<comment type="cofactor">
    <cofactor evidence="1">
        <name>pyridoxal 5'-phosphate</name>
        <dbReference type="ChEBI" id="CHEBI:597326"/>
    </cofactor>
</comment>
<accession>A0A0K1PKY4</accession>
<dbReference type="AlphaFoldDB" id="A0A0K1PKY4"/>
<proteinExistence type="inferred from homology"/>
<gene>
    <name evidence="8" type="ORF">AKJ09_00862</name>
</gene>
<dbReference type="InterPro" id="IPR005814">
    <property type="entry name" value="Aminotrans_3"/>
</dbReference>
<evidence type="ECO:0000313" key="8">
    <source>
        <dbReference type="EMBL" id="AKU94198.1"/>
    </source>
</evidence>
<evidence type="ECO:0000256" key="2">
    <source>
        <dbReference type="ARBA" id="ARBA00008954"/>
    </source>
</evidence>
<dbReference type="Gene3D" id="3.90.1150.10">
    <property type="entry name" value="Aspartate Aminotransferase, domain 1"/>
    <property type="match status" value="1"/>
</dbReference>
<dbReference type="GO" id="GO:0008483">
    <property type="term" value="F:transaminase activity"/>
    <property type="evidence" value="ECO:0007669"/>
    <property type="project" value="UniProtKB-KW"/>
</dbReference>
<keyword evidence="5 6" id="KW-0663">Pyridoxal phosphate</keyword>
<dbReference type="EMBL" id="CP012333">
    <property type="protein sequence ID" value="AKU94198.1"/>
    <property type="molecule type" value="Genomic_DNA"/>
</dbReference>
<dbReference type="PIRSF" id="PIRSF000521">
    <property type="entry name" value="Transaminase_4ab_Lys_Orn"/>
    <property type="match status" value="1"/>
</dbReference>
<evidence type="ECO:0000256" key="1">
    <source>
        <dbReference type="ARBA" id="ARBA00001933"/>
    </source>
</evidence>
<name>A0A0K1PKY4_9BACT</name>
<keyword evidence="3 8" id="KW-0032">Aminotransferase</keyword>
<dbReference type="GO" id="GO:0009450">
    <property type="term" value="P:gamma-aminobutyric acid catabolic process"/>
    <property type="evidence" value="ECO:0007669"/>
    <property type="project" value="TreeGrafter"/>
</dbReference>
<organism evidence="8 9">
    <name type="scientific">Labilithrix luteola</name>
    <dbReference type="NCBI Taxonomy" id="1391654"/>
    <lineage>
        <taxon>Bacteria</taxon>
        <taxon>Pseudomonadati</taxon>
        <taxon>Myxococcota</taxon>
        <taxon>Polyangia</taxon>
        <taxon>Polyangiales</taxon>
        <taxon>Labilitrichaceae</taxon>
        <taxon>Labilithrix</taxon>
    </lineage>
</organism>